<feature type="compositionally biased region" description="Basic and acidic residues" evidence="1">
    <location>
        <begin position="283"/>
        <end position="298"/>
    </location>
</feature>
<feature type="compositionally biased region" description="Low complexity" evidence="1">
    <location>
        <begin position="119"/>
        <end position="131"/>
    </location>
</feature>
<protein>
    <submittedName>
        <fullName evidence="2">Uncharacterized protein</fullName>
    </submittedName>
</protein>
<dbReference type="STRING" id="1141098.A0A1Y2EET0"/>
<dbReference type="EMBL" id="MCFJ01000002">
    <property type="protein sequence ID" value="ORY70082.1"/>
    <property type="molecule type" value="Genomic_DNA"/>
</dbReference>
<dbReference type="RefSeq" id="XP_040720032.1">
    <property type="nucleotide sequence ID" value="XM_040865839.1"/>
</dbReference>
<organism evidence="2 3">
    <name type="scientific">Pseudomassariella vexata</name>
    <dbReference type="NCBI Taxonomy" id="1141098"/>
    <lineage>
        <taxon>Eukaryota</taxon>
        <taxon>Fungi</taxon>
        <taxon>Dikarya</taxon>
        <taxon>Ascomycota</taxon>
        <taxon>Pezizomycotina</taxon>
        <taxon>Sordariomycetes</taxon>
        <taxon>Xylariomycetidae</taxon>
        <taxon>Amphisphaeriales</taxon>
        <taxon>Pseudomassariaceae</taxon>
        <taxon>Pseudomassariella</taxon>
    </lineage>
</organism>
<proteinExistence type="predicted"/>
<reference evidence="2 3" key="1">
    <citation type="submission" date="2016-07" db="EMBL/GenBank/DDBJ databases">
        <title>Pervasive Adenine N6-methylation of Active Genes in Fungi.</title>
        <authorList>
            <consortium name="DOE Joint Genome Institute"/>
            <person name="Mondo S.J."/>
            <person name="Dannebaum R.O."/>
            <person name="Kuo R.C."/>
            <person name="Labutti K."/>
            <person name="Haridas S."/>
            <person name="Kuo A."/>
            <person name="Salamov A."/>
            <person name="Ahrendt S.R."/>
            <person name="Lipzen A."/>
            <person name="Sullivan W."/>
            <person name="Andreopoulos W.B."/>
            <person name="Clum A."/>
            <person name="Lindquist E."/>
            <person name="Daum C."/>
            <person name="Ramamoorthy G.K."/>
            <person name="Gryganskyi A."/>
            <person name="Culley D."/>
            <person name="Magnuson J.K."/>
            <person name="James T.Y."/>
            <person name="O'Malley M.A."/>
            <person name="Stajich J.E."/>
            <person name="Spatafora J.W."/>
            <person name="Visel A."/>
            <person name="Grigoriev I.V."/>
        </authorList>
    </citation>
    <scope>NUCLEOTIDE SEQUENCE [LARGE SCALE GENOMIC DNA]</scope>
    <source>
        <strain evidence="2 3">CBS 129021</strain>
    </source>
</reference>
<keyword evidence="3" id="KW-1185">Reference proteome</keyword>
<feature type="compositionally biased region" description="Low complexity" evidence="1">
    <location>
        <begin position="250"/>
        <end position="267"/>
    </location>
</feature>
<dbReference type="OrthoDB" id="5371646at2759"/>
<evidence type="ECO:0000256" key="1">
    <source>
        <dbReference type="SAM" id="MobiDB-lite"/>
    </source>
</evidence>
<accession>A0A1Y2EET0</accession>
<dbReference type="Proteomes" id="UP000193689">
    <property type="component" value="Unassembled WGS sequence"/>
</dbReference>
<name>A0A1Y2EET0_9PEZI</name>
<comment type="caution">
    <text evidence="2">The sequence shown here is derived from an EMBL/GenBank/DDBJ whole genome shotgun (WGS) entry which is preliminary data.</text>
</comment>
<sequence length="310" mass="34099">METTFSDTETRFVLGEMIKASSIDVPLLAEFIKMHNVEQNWMYMQLPAGRNMYQCIGAVEKMIPVHIPPLPNPEGLKRKSISDLSDQPIKRQAVVGPIEPAIPPRIIQPRPPPPNGYLATAPASSPSVTSTGKKRGRPSKADKEAQARACYSRSIEYPPITPAPQATSMALAPQRDYASSPGYEIASNPLEQNSKKRARPSASDYSPAAAYPLASPASTTETPRALPEPIELVEQATRSPRDHPQDLRSPRQPQLQQPPQAPSMQAPRHPQAYEQYRGPDPIFPDRDRSRSASDHIPREAPAAPPMTNRS</sequence>
<dbReference type="InParanoid" id="A0A1Y2EET0"/>
<dbReference type="AlphaFoldDB" id="A0A1Y2EET0"/>
<feature type="region of interest" description="Disordered" evidence="1">
    <location>
        <begin position="100"/>
        <end position="310"/>
    </location>
</feature>
<evidence type="ECO:0000313" key="2">
    <source>
        <dbReference type="EMBL" id="ORY70082.1"/>
    </source>
</evidence>
<feature type="compositionally biased region" description="Low complexity" evidence="1">
    <location>
        <begin position="200"/>
        <end position="218"/>
    </location>
</feature>
<gene>
    <name evidence="2" type="ORF">BCR38DRAFT_99249</name>
</gene>
<feature type="compositionally biased region" description="Basic and acidic residues" evidence="1">
    <location>
        <begin position="239"/>
        <end position="249"/>
    </location>
</feature>
<evidence type="ECO:0000313" key="3">
    <source>
        <dbReference type="Proteomes" id="UP000193689"/>
    </source>
</evidence>
<dbReference type="GeneID" id="63782051"/>